<organism evidence="5 6">
    <name type="scientific">Dactylosporangium siamense</name>
    <dbReference type="NCBI Taxonomy" id="685454"/>
    <lineage>
        <taxon>Bacteria</taxon>
        <taxon>Bacillati</taxon>
        <taxon>Actinomycetota</taxon>
        <taxon>Actinomycetes</taxon>
        <taxon>Micromonosporales</taxon>
        <taxon>Micromonosporaceae</taxon>
        <taxon>Dactylosporangium</taxon>
    </lineage>
</organism>
<keyword evidence="2" id="KW-1015">Disulfide bond</keyword>
<dbReference type="FunFam" id="3.30.20.10:FF:000001">
    <property type="entry name" value="Endochitinase (Chitinase)"/>
    <property type="match status" value="1"/>
</dbReference>
<dbReference type="SUPFAM" id="SSF50370">
    <property type="entry name" value="Ricin B-like lectins"/>
    <property type="match status" value="1"/>
</dbReference>
<gene>
    <name evidence="5" type="ORF">Dsi01nite_083390</name>
</gene>
<name>A0A919PXF9_9ACTN</name>
<keyword evidence="6" id="KW-1185">Reference proteome</keyword>
<sequence length="434" mass="45030">MDRSRPARLRRVLVAAAATVLGAVVLIPFNPGTAAAAGTGAITGYGGKCVDVNAANTANGTAIQLWTCNGTNAQTWTVGTDGTVRALGKCLDVAGGSTADGTRVQLWDCNGTGAQQWVATAANDIVNPQANKCLDAANWGTADGTPLLIWPCTGGANQKWTVPGGGGGSSCNYPNWVAGQNYVTGAIVRYTNGLYYQATHDNPGYDPTISTWFWSPYACGGGGGGGGGGSGFVVSEAQFNQMFPGRNGFYSYAGLTDAMKKYPAFATTGSDTVKRQEAAAFLANVSHETGGLVYIDEINTANWPHYCDYSQPYGCPAGQSAYHGRGPIQLSWNFNYKAAGDALGVDLLNNPNLVATNSSISWQTGLWYWMTGTGGAGTTSHNAMVNGQGFGTTIRAINSIECNGGNPAQVQSRVNLYNQFVGILGVPAGGNLSC</sequence>
<dbReference type="SMART" id="SM00458">
    <property type="entry name" value="RICIN"/>
    <property type="match status" value="1"/>
</dbReference>
<dbReference type="GO" id="GO:0004568">
    <property type="term" value="F:chitinase activity"/>
    <property type="evidence" value="ECO:0007669"/>
    <property type="project" value="InterPro"/>
</dbReference>
<dbReference type="Proteomes" id="UP000660611">
    <property type="component" value="Unassembled WGS sequence"/>
</dbReference>
<dbReference type="PANTHER" id="PTHR22595">
    <property type="entry name" value="CHITINASE-RELATED"/>
    <property type="match status" value="1"/>
</dbReference>
<dbReference type="InterPro" id="IPR006311">
    <property type="entry name" value="TAT_signal"/>
</dbReference>
<dbReference type="SUPFAM" id="SSF53955">
    <property type="entry name" value="Lysozyme-like"/>
    <property type="match status" value="1"/>
</dbReference>
<dbReference type="InterPro" id="IPR000772">
    <property type="entry name" value="Ricin_B_lectin"/>
</dbReference>
<dbReference type="InterPro" id="IPR023346">
    <property type="entry name" value="Lysozyme-like_dom_sf"/>
</dbReference>
<dbReference type="AlphaFoldDB" id="A0A919PXF9"/>
<evidence type="ECO:0000256" key="3">
    <source>
        <dbReference type="SAM" id="SignalP"/>
    </source>
</evidence>
<evidence type="ECO:0000256" key="1">
    <source>
        <dbReference type="ARBA" id="ARBA00022821"/>
    </source>
</evidence>
<feature type="chain" id="PRO_5036839128" description="Ricin B lectin domain-containing protein" evidence="3">
    <location>
        <begin position="37"/>
        <end position="434"/>
    </location>
</feature>
<evidence type="ECO:0000313" key="6">
    <source>
        <dbReference type="Proteomes" id="UP000660611"/>
    </source>
</evidence>
<dbReference type="CDD" id="cd23451">
    <property type="entry name" value="beta-trefoil_Ricin_laminarinase"/>
    <property type="match status" value="1"/>
</dbReference>
<comment type="caution">
    <text evidence="5">The sequence shown here is derived from an EMBL/GenBank/DDBJ whole genome shotgun (WGS) entry which is preliminary data.</text>
</comment>
<dbReference type="Gene3D" id="2.80.10.50">
    <property type="match status" value="2"/>
</dbReference>
<keyword evidence="3" id="KW-0732">Signal</keyword>
<evidence type="ECO:0000313" key="5">
    <source>
        <dbReference type="EMBL" id="GIG50298.1"/>
    </source>
</evidence>
<dbReference type="PROSITE" id="PS50231">
    <property type="entry name" value="RICIN_B_LECTIN"/>
    <property type="match status" value="1"/>
</dbReference>
<dbReference type="CDD" id="cd00325">
    <property type="entry name" value="chitinase_GH19"/>
    <property type="match status" value="1"/>
</dbReference>
<dbReference type="Pfam" id="PF00652">
    <property type="entry name" value="Ricin_B_lectin"/>
    <property type="match status" value="1"/>
</dbReference>
<protein>
    <recommendedName>
        <fullName evidence="4">Ricin B lectin domain-containing protein</fullName>
    </recommendedName>
</protein>
<dbReference type="InterPro" id="IPR035992">
    <property type="entry name" value="Ricin_B-like_lectins"/>
</dbReference>
<proteinExistence type="predicted"/>
<dbReference type="Pfam" id="PF00182">
    <property type="entry name" value="Glyco_hydro_19"/>
    <property type="match status" value="1"/>
</dbReference>
<dbReference type="Gene3D" id="3.30.20.10">
    <property type="entry name" value="Endochitinase, domain 2"/>
    <property type="match status" value="1"/>
</dbReference>
<feature type="signal peptide" evidence="3">
    <location>
        <begin position="1"/>
        <end position="36"/>
    </location>
</feature>
<dbReference type="RefSeq" id="WP_203851944.1">
    <property type="nucleotide sequence ID" value="NZ_BAAAVW010000027.1"/>
</dbReference>
<dbReference type="GO" id="GO:0006952">
    <property type="term" value="P:defense response"/>
    <property type="evidence" value="ECO:0007669"/>
    <property type="project" value="UniProtKB-KW"/>
</dbReference>
<dbReference type="PANTHER" id="PTHR22595:SF79">
    <property type="entry name" value="CHITINASE 12"/>
    <property type="match status" value="1"/>
</dbReference>
<dbReference type="NCBIfam" id="NF035930">
    <property type="entry name" value="lectin_2"/>
    <property type="match status" value="1"/>
</dbReference>
<reference evidence="5" key="1">
    <citation type="submission" date="2021-01" db="EMBL/GenBank/DDBJ databases">
        <title>Whole genome shotgun sequence of Dactylosporangium siamense NBRC 106093.</title>
        <authorList>
            <person name="Komaki H."/>
            <person name="Tamura T."/>
        </authorList>
    </citation>
    <scope>NUCLEOTIDE SEQUENCE</scope>
    <source>
        <strain evidence="5">NBRC 106093</strain>
    </source>
</reference>
<evidence type="ECO:0000259" key="4">
    <source>
        <dbReference type="SMART" id="SM00458"/>
    </source>
</evidence>
<dbReference type="EMBL" id="BONQ01000129">
    <property type="protein sequence ID" value="GIG50298.1"/>
    <property type="molecule type" value="Genomic_DNA"/>
</dbReference>
<evidence type="ECO:0000256" key="2">
    <source>
        <dbReference type="ARBA" id="ARBA00023157"/>
    </source>
</evidence>
<accession>A0A919PXF9</accession>
<keyword evidence="1" id="KW-0611">Plant defense</keyword>
<feature type="domain" description="Ricin B lectin" evidence="4">
    <location>
        <begin position="37"/>
        <end position="163"/>
    </location>
</feature>
<dbReference type="PROSITE" id="PS51318">
    <property type="entry name" value="TAT"/>
    <property type="match status" value="1"/>
</dbReference>
<dbReference type="Gene3D" id="1.10.530.10">
    <property type="match status" value="1"/>
</dbReference>
<dbReference type="InterPro" id="IPR000726">
    <property type="entry name" value="Glyco_hydro_19_cat"/>
</dbReference>
<dbReference type="GO" id="GO:0006032">
    <property type="term" value="P:chitin catabolic process"/>
    <property type="evidence" value="ECO:0007669"/>
    <property type="project" value="InterPro"/>
</dbReference>
<dbReference type="GO" id="GO:0016998">
    <property type="term" value="P:cell wall macromolecule catabolic process"/>
    <property type="evidence" value="ECO:0007669"/>
    <property type="project" value="InterPro"/>
</dbReference>